<comment type="caution">
    <text evidence="1">The sequence shown here is derived from an EMBL/GenBank/DDBJ whole genome shotgun (WGS) entry which is preliminary data.</text>
</comment>
<dbReference type="EMBL" id="QSND01000003">
    <property type="protein sequence ID" value="KAA6449629.1"/>
    <property type="molecule type" value="Genomic_DNA"/>
</dbReference>
<dbReference type="InterPro" id="IPR025072">
    <property type="entry name" value="Fur_reg_FbpA"/>
</dbReference>
<protein>
    <submittedName>
        <fullName evidence="1">Fur-regulated basic protein FbpA</fullName>
    </submittedName>
</protein>
<reference evidence="1 2" key="1">
    <citation type="submission" date="2018-08" db="EMBL/GenBank/DDBJ databases">
        <title>Bacillus phenotypic plasticity.</title>
        <authorList>
            <person name="Hurtado E."/>
        </authorList>
    </citation>
    <scope>NUCLEOTIDE SEQUENCE [LARGE SCALE GENOMIC DNA]</scope>
    <source>
        <strain evidence="1 2">427</strain>
    </source>
</reference>
<dbReference type="RefSeq" id="WP_148958876.1">
    <property type="nucleotide sequence ID" value="NZ_CM125431.1"/>
</dbReference>
<dbReference type="Pfam" id="PF13076">
    <property type="entry name" value="Fur_reg_FbpA"/>
    <property type="match status" value="1"/>
</dbReference>
<evidence type="ECO:0000313" key="1">
    <source>
        <dbReference type="EMBL" id="KAA6449629.1"/>
    </source>
</evidence>
<accession>A0A5M8RNE4</accession>
<dbReference type="STRING" id="1925020.BTA30_10765"/>
<proteinExistence type="predicted"/>
<name>A0A5M8RNE4_9BACI</name>
<evidence type="ECO:0000313" key="2">
    <source>
        <dbReference type="Proteomes" id="UP000324326"/>
    </source>
</evidence>
<dbReference type="AlphaFoldDB" id="A0A5M8RNE4"/>
<sequence>MAPQLEEAVEMRRKRLIQRLIQLGIYKKAERHLYELTLSELESEYRSLKKGGQ</sequence>
<organism evidence="1 2">
    <name type="scientific">Bacillus swezeyi</name>
    <dbReference type="NCBI Taxonomy" id="1925020"/>
    <lineage>
        <taxon>Bacteria</taxon>
        <taxon>Bacillati</taxon>
        <taxon>Bacillota</taxon>
        <taxon>Bacilli</taxon>
        <taxon>Bacillales</taxon>
        <taxon>Bacillaceae</taxon>
        <taxon>Bacillus</taxon>
    </lineage>
</organism>
<dbReference type="Proteomes" id="UP000324326">
    <property type="component" value="Unassembled WGS sequence"/>
</dbReference>
<gene>
    <name evidence="1" type="ORF">DX927_17395</name>
</gene>